<protein>
    <recommendedName>
        <fullName evidence="4">RRM domain-containing protein</fullName>
    </recommendedName>
</protein>
<keyword evidence="6" id="KW-1185">Reference proteome</keyword>
<evidence type="ECO:0000256" key="1">
    <source>
        <dbReference type="ARBA" id="ARBA00022884"/>
    </source>
</evidence>
<dbReference type="GO" id="GO:0005737">
    <property type="term" value="C:cytoplasm"/>
    <property type="evidence" value="ECO:0007669"/>
    <property type="project" value="TreeGrafter"/>
</dbReference>
<evidence type="ECO:0000256" key="2">
    <source>
        <dbReference type="PROSITE-ProRule" id="PRU00176"/>
    </source>
</evidence>
<evidence type="ECO:0000313" key="6">
    <source>
        <dbReference type="Proteomes" id="UP001234581"/>
    </source>
</evidence>
<feature type="compositionally biased region" description="Polar residues" evidence="3">
    <location>
        <begin position="592"/>
        <end position="607"/>
    </location>
</feature>
<dbReference type="GO" id="GO:0003729">
    <property type="term" value="F:mRNA binding"/>
    <property type="evidence" value="ECO:0007669"/>
    <property type="project" value="TreeGrafter"/>
</dbReference>
<feature type="region of interest" description="Disordered" evidence="3">
    <location>
        <begin position="529"/>
        <end position="580"/>
    </location>
</feature>
<keyword evidence="1 2" id="KW-0694">RNA-binding</keyword>
<feature type="domain" description="RRM" evidence="4">
    <location>
        <begin position="77"/>
        <end position="154"/>
    </location>
</feature>
<feature type="region of interest" description="Disordered" evidence="3">
    <location>
        <begin position="357"/>
        <end position="384"/>
    </location>
</feature>
<dbReference type="InterPro" id="IPR050374">
    <property type="entry name" value="RRT5_SRSF_SR"/>
</dbReference>
<feature type="region of interest" description="Disordered" evidence="3">
    <location>
        <begin position="160"/>
        <end position="192"/>
    </location>
</feature>
<dbReference type="Gene3D" id="3.30.70.330">
    <property type="match status" value="2"/>
</dbReference>
<dbReference type="Pfam" id="PF00076">
    <property type="entry name" value="RRM_1"/>
    <property type="match status" value="2"/>
</dbReference>
<dbReference type="RefSeq" id="XP_058345063.1">
    <property type="nucleotide sequence ID" value="XM_058484075.1"/>
</dbReference>
<feature type="compositionally biased region" description="Basic and acidic residues" evidence="3">
    <location>
        <begin position="13"/>
        <end position="28"/>
    </location>
</feature>
<reference evidence="5 6" key="1">
    <citation type="submission" date="2023-03" db="EMBL/GenBank/DDBJ databases">
        <title>Genome sequence of Lichtheimia ornata CBS 291.66.</title>
        <authorList>
            <person name="Mohabir J.T."/>
            <person name="Shea T.P."/>
            <person name="Kurbessoian T."/>
            <person name="Berby B."/>
            <person name="Fontaine J."/>
            <person name="Livny J."/>
            <person name="Gnirke A."/>
            <person name="Stajich J.E."/>
            <person name="Cuomo C.A."/>
        </authorList>
    </citation>
    <scope>NUCLEOTIDE SEQUENCE [LARGE SCALE GENOMIC DNA]</scope>
    <source>
        <strain evidence="5">CBS 291.66</strain>
    </source>
</reference>
<organism evidence="5 6">
    <name type="scientific">Lichtheimia ornata</name>
    <dbReference type="NCBI Taxonomy" id="688661"/>
    <lineage>
        <taxon>Eukaryota</taxon>
        <taxon>Fungi</taxon>
        <taxon>Fungi incertae sedis</taxon>
        <taxon>Mucoromycota</taxon>
        <taxon>Mucoromycotina</taxon>
        <taxon>Mucoromycetes</taxon>
        <taxon>Mucorales</taxon>
        <taxon>Lichtheimiaceae</taxon>
        <taxon>Lichtheimia</taxon>
    </lineage>
</organism>
<feature type="region of interest" description="Disordered" evidence="3">
    <location>
        <begin position="1"/>
        <end position="69"/>
    </location>
</feature>
<dbReference type="InterPro" id="IPR000504">
    <property type="entry name" value="RRM_dom"/>
</dbReference>
<proteinExistence type="predicted"/>
<dbReference type="Proteomes" id="UP001234581">
    <property type="component" value="Unassembled WGS sequence"/>
</dbReference>
<dbReference type="PANTHER" id="PTHR23003">
    <property type="entry name" value="RNA RECOGNITION MOTIF RRM DOMAIN CONTAINING PROTEIN"/>
    <property type="match status" value="1"/>
</dbReference>
<comment type="caution">
    <text evidence="5">The sequence shown here is derived from an EMBL/GenBank/DDBJ whole genome shotgun (WGS) entry which is preliminary data.</text>
</comment>
<feature type="compositionally biased region" description="Pro residues" evidence="3">
    <location>
        <begin position="613"/>
        <end position="634"/>
    </location>
</feature>
<feature type="compositionally biased region" description="Pro residues" evidence="3">
    <location>
        <begin position="358"/>
        <end position="374"/>
    </location>
</feature>
<dbReference type="GO" id="GO:1990904">
    <property type="term" value="C:ribonucleoprotein complex"/>
    <property type="evidence" value="ECO:0007669"/>
    <property type="project" value="TreeGrafter"/>
</dbReference>
<dbReference type="FunFam" id="3.30.70.330:FF:000145">
    <property type="entry name" value="Putative RNP domain-containing protein"/>
    <property type="match status" value="2"/>
</dbReference>
<dbReference type="PROSITE" id="PS50102">
    <property type="entry name" value="RRM"/>
    <property type="match status" value="2"/>
</dbReference>
<dbReference type="InterPro" id="IPR035979">
    <property type="entry name" value="RBD_domain_sf"/>
</dbReference>
<evidence type="ECO:0000256" key="3">
    <source>
        <dbReference type="SAM" id="MobiDB-lite"/>
    </source>
</evidence>
<accession>A0AAD7V8B2</accession>
<dbReference type="AlphaFoldDB" id="A0AAD7V8B2"/>
<feature type="compositionally biased region" description="Low complexity" evidence="3">
    <location>
        <begin position="30"/>
        <end position="41"/>
    </location>
</feature>
<dbReference type="GeneID" id="83211422"/>
<dbReference type="PANTHER" id="PTHR23003:SF64">
    <property type="entry name" value="RRM DOMAIN-CONTAINING PROTEIN"/>
    <property type="match status" value="1"/>
</dbReference>
<evidence type="ECO:0000259" key="4">
    <source>
        <dbReference type="PROSITE" id="PS50102"/>
    </source>
</evidence>
<evidence type="ECO:0000313" key="5">
    <source>
        <dbReference type="EMBL" id="KAJ8660150.1"/>
    </source>
</evidence>
<feature type="compositionally biased region" description="Basic residues" evidence="3">
    <location>
        <begin position="161"/>
        <end position="172"/>
    </location>
</feature>
<feature type="domain" description="RRM" evidence="4">
    <location>
        <begin position="213"/>
        <end position="290"/>
    </location>
</feature>
<dbReference type="GO" id="GO:0005634">
    <property type="term" value="C:nucleus"/>
    <property type="evidence" value="ECO:0007669"/>
    <property type="project" value="TreeGrafter"/>
</dbReference>
<feature type="region of interest" description="Disordered" evidence="3">
    <location>
        <begin position="592"/>
        <end position="652"/>
    </location>
</feature>
<dbReference type="EMBL" id="JARTCD010000014">
    <property type="protein sequence ID" value="KAJ8660150.1"/>
    <property type="molecule type" value="Genomic_DNA"/>
</dbReference>
<gene>
    <name evidence="5" type="ORF">O0I10_004009</name>
</gene>
<name>A0AAD7V8B2_9FUNG</name>
<dbReference type="InterPro" id="IPR012677">
    <property type="entry name" value="Nucleotide-bd_a/b_plait_sf"/>
</dbReference>
<feature type="compositionally biased region" description="Low complexity" evidence="3">
    <location>
        <begin position="561"/>
        <end position="575"/>
    </location>
</feature>
<dbReference type="SMART" id="SM00360">
    <property type="entry name" value="RRM"/>
    <property type="match status" value="2"/>
</dbReference>
<dbReference type="SUPFAM" id="SSF54928">
    <property type="entry name" value="RNA-binding domain, RBD"/>
    <property type="match status" value="2"/>
</dbReference>
<sequence>MSNMSAAVITSPDTEHEAQDKAADEAREASNGSSDNDSSPSETRQHKTMMMTGDKDDDDKSIASVSPSTSGRVTHVRQLFVGNLPFRVRWQDVKDLFRKAGNVTRADVALTVDNRSKGHGTVLFATVEDAQKAIDMLHNYKWQGRVLEVREDRGFIEPAQRHHHHHHHHHLPFHPPPPSAFPTNGHHHHHPNTALLMNGSGPMGGPPEVIGGRQLFVGNLPFQCQWQDVKDLFRNAGNILRADVVQDQDGRSRGFGTVLYATHEDAKKAIAMYNGFEFRGRQLRVHFDKFAPGPALIHHHRPPPPPHISSAYGLPMHPPHPSMFDDFSQPPPYLPHLPLAQYPIPFGSMDFSQAGLPLQPPPASLHMPPPPPLPQQQQQPHPMPPFPNTMMDPTDQPFTAFPCDDPALLLRQFTGSPRTLASQQQQHNHVNDLDTFYHHHHHPPPSSHHDYLVQDPFLHQGAFHDESSSFVDDTQMAMLASSTLGPIGISFADAPVITGVATTTSDPGFIVPSTDRETSSLFGMTPTYSPWSGSTGGGPMHQHQFVPDYRSGPEPTTDEMSGSMLSSSASPQPSKSPDDQLVDAVNAMSLTDGSAGLTSTKNNNKNGNHVGLTPPPPPTTTSTAPPHPPPPPPSNHLLSSSSVWEPLGGFKY</sequence>